<comment type="caution">
    <text evidence="1">The sequence shown here is derived from an EMBL/GenBank/DDBJ whole genome shotgun (WGS) entry which is preliminary data.</text>
</comment>
<reference evidence="1" key="1">
    <citation type="submission" date="2020-08" db="EMBL/GenBank/DDBJ databases">
        <title>Multicomponent nature underlies the extraordinary mechanical properties of spider dragline silk.</title>
        <authorList>
            <person name="Kono N."/>
            <person name="Nakamura H."/>
            <person name="Mori M."/>
            <person name="Yoshida Y."/>
            <person name="Ohtoshi R."/>
            <person name="Malay A.D."/>
            <person name="Moran D.A.P."/>
            <person name="Tomita M."/>
            <person name="Numata K."/>
            <person name="Arakawa K."/>
        </authorList>
    </citation>
    <scope>NUCLEOTIDE SEQUENCE</scope>
</reference>
<keyword evidence="2" id="KW-1185">Reference proteome</keyword>
<proteinExistence type="predicted"/>
<organism evidence="1 2">
    <name type="scientific">Trichonephila inaurata madagascariensis</name>
    <dbReference type="NCBI Taxonomy" id="2747483"/>
    <lineage>
        <taxon>Eukaryota</taxon>
        <taxon>Metazoa</taxon>
        <taxon>Ecdysozoa</taxon>
        <taxon>Arthropoda</taxon>
        <taxon>Chelicerata</taxon>
        <taxon>Arachnida</taxon>
        <taxon>Araneae</taxon>
        <taxon>Araneomorphae</taxon>
        <taxon>Entelegynae</taxon>
        <taxon>Araneoidea</taxon>
        <taxon>Nephilidae</taxon>
        <taxon>Trichonephila</taxon>
        <taxon>Trichonephila inaurata</taxon>
    </lineage>
</organism>
<dbReference type="OrthoDB" id="6776127at2759"/>
<evidence type="ECO:0000313" key="1">
    <source>
        <dbReference type="EMBL" id="GFS46968.1"/>
    </source>
</evidence>
<dbReference type="AlphaFoldDB" id="A0A8X6MCT6"/>
<dbReference type="EMBL" id="BMAV01026056">
    <property type="protein sequence ID" value="GFS46968.1"/>
    <property type="molecule type" value="Genomic_DNA"/>
</dbReference>
<gene>
    <name evidence="1" type="ORF">TNIN_399601</name>
</gene>
<evidence type="ECO:0000313" key="2">
    <source>
        <dbReference type="Proteomes" id="UP000886998"/>
    </source>
</evidence>
<sequence>MAMMYLRNVPKSFKDEPRTQVRRFFDSLPKLESQYCRKDSSKLYLEPLWTSKSQLYKAYKDDFCPLEKAEPMSITSFCNIFEDLNLSLFVQKKIYAILCIFGQRGLQEKSLRSREYLYHNFFKDFETASPFYKSIRLGKRVDDPTVTNIKALRYVPDGKIVYNLEWFRCTVVGNFVGRCEVRREAVYSKRCASPLLPPSAVLGMWSAAAAGARLFFPSLN</sequence>
<name>A0A8X6MCT6_9ARAC</name>
<dbReference type="Proteomes" id="UP000886998">
    <property type="component" value="Unassembled WGS sequence"/>
</dbReference>
<protein>
    <submittedName>
        <fullName evidence="1">Uncharacterized protein</fullName>
    </submittedName>
</protein>
<accession>A0A8X6MCT6</accession>